<evidence type="ECO:0000259" key="2">
    <source>
        <dbReference type="Pfam" id="PF14111"/>
    </source>
</evidence>
<dbReference type="InterPro" id="IPR025558">
    <property type="entry name" value="DUF4283"/>
</dbReference>
<feature type="region of interest" description="Disordered" evidence="1">
    <location>
        <begin position="348"/>
        <end position="401"/>
    </location>
</feature>
<dbReference type="EMBL" id="CACVBM020001163">
    <property type="protein sequence ID" value="CAA7036428.1"/>
    <property type="molecule type" value="Genomic_DNA"/>
</dbReference>
<proteinExistence type="predicted"/>
<feature type="region of interest" description="Disordered" evidence="1">
    <location>
        <begin position="218"/>
        <end position="323"/>
    </location>
</feature>
<dbReference type="OrthoDB" id="1461917at2759"/>
<reference evidence="3" key="1">
    <citation type="submission" date="2020-01" db="EMBL/GenBank/DDBJ databases">
        <authorList>
            <person name="Mishra B."/>
        </authorList>
    </citation>
    <scope>NUCLEOTIDE SEQUENCE [LARGE SCALE GENOMIC DNA]</scope>
</reference>
<dbReference type="Pfam" id="PF14111">
    <property type="entry name" value="DUF4283"/>
    <property type="match status" value="1"/>
</dbReference>
<sequence length="598" mass="68590">MGRRYTAMEKGKQEVHLAEPPRTGRVKVPDFDNSELVKQHSLTLSGRVTNPKIQRLWSLIPFFVERWKTKTPAVGADLGQGLFQFSFASREDMQLVLDERPYHFAHWMHILQQWEPTVDASFPSQIPFSIKVQGVPVHLWSEAMLRSIGEDLGTFESWEITKAHAKMRVHVNGLLPLLKTYTLEFPNGDVVTATLVYEKLEKHCNNCQMLDHEIEECPELPNPEEPASPPKPQVKKDMPREENRDLGRRSLNQRQREVHTRDSRREVPRSYGHPYSSQSTRRDKDPRKIRPYETQGYRARKIAHQANYPNYSPRQSYSQRMSGSRWVETGRRLDNTIHSGTWSRNREKEIEKSYGSSRDRRSGERFNAQTSNGQRTPVESSHSRRSNQNNPPRTPERELPEEALTEARGEVREVMAQYSNCADPVESAARKERLRLAEERGEVEQTAVQMVIHSIQTQSQQATEETLEPLMHERLPAVQRLSFANLTDIPITEEPERIPAKKRLGRPPNKKKAGLKPLASMGPRGKIRKVAQIRISPKRRLTVGSSSRKRTQSNSPASQGTRVQTAEGVQSGEPPRVNIIPAISRRRVDFQDPSLPLP</sequence>
<feature type="compositionally biased region" description="Basic and acidic residues" evidence="1">
    <location>
        <begin position="234"/>
        <end position="268"/>
    </location>
</feature>
<evidence type="ECO:0000256" key="1">
    <source>
        <dbReference type="SAM" id="MobiDB-lite"/>
    </source>
</evidence>
<feature type="compositionally biased region" description="Polar residues" evidence="1">
    <location>
        <begin position="367"/>
        <end position="390"/>
    </location>
</feature>
<feature type="compositionally biased region" description="Basic residues" evidence="1">
    <location>
        <begin position="525"/>
        <end position="551"/>
    </location>
</feature>
<feature type="domain" description="DUF4283" evidence="2">
    <location>
        <begin position="39"/>
        <end position="119"/>
    </location>
</feature>
<organism evidence="3 4">
    <name type="scientific">Microthlaspi erraticum</name>
    <dbReference type="NCBI Taxonomy" id="1685480"/>
    <lineage>
        <taxon>Eukaryota</taxon>
        <taxon>Viridiplantae</taxon>
        <taxon>Streptophyta</taxon>
        <taxon>Embryophyta</taxon>
        <taxon>Tracheophyta</taxon>
        <taxon>Spermatophyta</taxon>
        <taxon>Magnoliopsida</taxon>
        <taxon>eudicotyledons</taxon>
        <taxon>Gunneridae</taxon>
        <taxon>Pentapetalae</taxon>
        <taxon>rosids</taxon>
        <taxon>malvids</taxon>
        <taxon>Brassicales</taxon>
        <taxon>Brassicaceae</taxon>
        <taxon>Coluteocarpeae</taxon>
        <taxon>Microthlaspi</taxon>
    </lineage>
</organism>
<feature type="region of interest" description="Disordered" evidence="1">
    <location>
        <begin position="494"/>
        <end position="598"/>
    </location>
</feature>
<feature type="compositionally biased region" description="Polar residues" evidence="1">
    <location>
        <begin position="552"/>
        <end position="568"/>
    </location>
</feature>
<evidence type="ECO:0000313" key="4">
    <source>
        <dbReference type="Proteomes" id="UP000467841"/>
    </source>
</evidence>
<dbReference type="AlphaFoldDB" id="A0A6D2JHV0"/>
<feature type="compositionally biased region" description="Basic residues" evidence="1">
    <location>
        <begin position="500"/>
        <end position="514"/>
    </location>
</feature>
<comment type="caution">
    <text evidence="3">The sequence shown here is derived from an EMBL/GenBank/DDBJ whole genome shotgun (WGS) entry which is preliminary data.</text>
</comment>
<accession>A0A6D2JHV0</accession>
<name>A0A6D2JHV0_9BRAS</name>
<protein>
    <recommendedName>
        <fullName evidence="2">DUF4283 domain-containing protein</fullName>
    </recommendedName>
</protein>
<feature type="compositionally biased region" description="Pro residues" evidence="1">
    <location>
        <begin position="220"/>
        <end position="232"/>
    </location>
</feature>
<gene>
    <name evidence="3" type="ORF">MERR_LOCUS23663</name>
</gene>
<feature type="compositionally biased region" description="Basic and acidic residues" evidence="1">
    <location>
        <begin position="348"/>
        <end position="364"/>
    </location>
</feature>
<feature type="compositionally biased region" description="Basic and acidic residues" evidence="1">
    <location>
        <begin position="280"/>
        <end position="291"/>
    </location>
</feature>
<evidence type="ECO:0000313" key="3">
    <source>
        <dbReference type="EMBL" id="CAA7036428.1"/>
    </source>
</evidence>
<keyword evidence="4" id="KW-1185">Reference proteome</keyword>
<feature type="compositionally biased region" description="Polar residues" evidence="1">
    <location>
        <begin position="307"/>
        <end position="322"/>
    </location>
</feature>
<dbReference type="InterPro" id="IPR040256">
    <property type="entry name" value="At4g02000-like"/>
</dbReference>
<dbReference type="PANTHER" id="PTHR31286">
    <property type="entry name" value="GLYCINE-RICH CELL WALL STRUCTURAL PROTEIN 1.8-LIKE"/>
    <property type="match status" value="1"/>
</dbReference>
<dbReference type="PANTHER" id="PTHR31286:SF163">
    <property type="entry name" value="ZINC KNUCKLE CX2CX4HX4C DOMAIN-CONTAINING PROTEIN"/>
    <property type="match status" value="1"/>
</dbReference>
<dbReference type="Proteomes" id="UP000467841">
    <property type="component" value="Unassembled WGS sequence"/>
</dbReference>